<reference evidence="1 2" key="1">
    <citation type="submission" date="2013-02" db="EMBL/GenBank/DDBJ databases">
        <title>The Genome Sequence of Acinetobacter sp. NIPH 2171.</title>
        <authorList>
            <consortium name="The Broad Institute Genome Sequencing Platform"/>
            <consortium name="The Broad Institute Genome Sequencing Center for Infectious Disease"/>
            <person name="Cerqueira G."/>
            <person name="Feldgarden M."/>
            <person name="Courvalin P."/>
            <person name="Perichon B."/>
            <person name="Grillot-Courvalin C."/>
            <person name="Clermont D."/>
            <person name="Rocha E."/>
            <person name="Yoon E.-J."/>
            <person name="Nemec A."/>
            <person name="Walker B."/>
            <person name="Young S.K."/>
            <person name="Zeng Q."/>
            <person name="Gargeya S."/>
            <person name="Fitzgerald M."/>
            <person name="Haas B."/>
            <person name="Abouelleil A."/>
            <person name="Alvarado L."/>
            <person name="Arachchi H.M."/>
            <person name="Berlin A.M."/>
            <person name="Chapman S.B."/>
            <person name="Dewar J."/>
            <person name="Goldberg J."/>
            <person name="Griggs A."/>
            <person name="Gujja S."/>
            <person name="Hansen M."/>
            <person name="Howarth C."/>
            <person name="Imamovic A."/>
            <person name="Larimer J."/>
            <person name="McCowan C."/>
            <person name="Murphy C."/>
            <person name="Neiman D."/>
            <person name="Pearson M."/>
            <person name="Priest M."/>
            <person name="Roberts A."/>
            <person name="Saif S."/>
            <person name="Shea T."/>
            <person name="Sisk P."/>
            <person name="Sykes S."/>
            <person name="Wortman J."/>
            <person name="Nusbaum C."/>
            <person name="Birren B."/>
        </authorList>
    </citation>
    <scope>NUCLEOTIDE SEQUENCE [LARGE SCALE GENOMIC DNA]</scope>
    <source>
        <strain evidence="1 2">NIPH 2171</strain>
    </source>
</reference>
<sequence length="34" mass="4022">MLLFLLIVPRALKDCNESYVHIATKDNEKKKDKF</sequence>
<comment type="caution">
    <text evidence="1">The sequence shown here is derived from an EMBL/GenBank/DDBJ whole genome shotgun (WGS) entry which is preliminary data.</text>
</comment>
<dbReference type="AlphaFoldDB" id="N9MRD4"/>
<organism evidence="1 2">
    <name type="scientific">Acinetobacter variabilis</name>
    <dbReference type="NCBI Taxonomy" id="70346"/>
    <lineage>
        <taxon>Bacteria</taxon>
        <taxon>Pseudomonadati</taxon>
        <taxon>Pseudomonadota</taxon>
        <taxon>Gammaproteobacteria</taxon>
        <taxon>Moraxellales</taxon>
        <taxon>Moraxellaceae</taxon>
        <taxon>Acinetobacter</taxon>
    </lineage>
</organism>
<dbReference type="HOGENOM" id="CLU_3371519_0_0_6"/>
<dbReference type="Proteomes" id="UP000013101">
    <property type="component" value="Unassembled WGS sequence"/>
</dbReference>
<name>N9MRD4_9GAMM</name>
<accession>N9MRD4</accession>
<dbReference type="STRING" id="70346.F897_00539"/>
<gene>
    <name evidence="1" type="ORF">F897_00539</name>
</gene>
<dbReference type="EMBL" id="APRS01000003">
    <property type="protein sequence ID" value="ENX11129.1"/>
    <property type="molecule type" value="Genomic_DNA"/>
</dbReference>
<evidence type="ECO:0000313" key="1">
    <source>
        <dbReference type="EMBL" id="ENX11129.1"/>
    </source>
</evidence>
<protein>
    <submittedName>
        <fullName evidence="1">Uncharacterized protein</fullName>
    </submittedName>
</protein>
<proteinExistence type="predicted"/>
<evidence type="ECO:0000313" key="2">
    <source>
        <dbReference type="Proteomes" id="UP000013101"/>
    </source>
</evidence>